<evidence type="ECO:0000256" key="3">
    <source>
        <dbReference type="ARBA" id="ARBA00022729"/>
    </source>
</evidence>
<keyword evidence="2" id="KW-0812">Transmembrane</keyword>
<dbReference type="PANTHER" id="PTHR21419:SF23">
    <property type="entry name" value="PROTEIN DEFECTIVE IN EXINE FORMATION 1"/>
    <property type="match status" value="1"/>
</dbReference>
<evidence type="ECO:0000313" key="7">
    <source>
        <dbReference type="EMBL" id="GAA0714534.1"/>
    </source>
</evidence>
<organism evidence="7 8">
    <name type="scientific">Dokdonella soli</name>
    <dbReference type="NCBI Taxonomy" id="529810"/>
    <lineage>
        <taxon>Bacteria</taxon>
        <taxon>Pseudomonadati</taxon>
        <taxon>Pseudomonadota</taxon>
        <taxon>Gammaproteobacteria</taxon>
        <taxon>Lysobacterales</taxon>
        <taxon>Rhodanobacteraceae</taxon>
        <taxon>Dokdonella</taxon>
    </lineage>
</organism>
<protein>
    <recommendedName>
        <fullName evidence="9">VCBS repeat-containing protein</fullName>
    </recommendedName>
</protein>
<proteinExistence type="predicted"/>
<dbReference type="InterPro" id="IPR045232">
    <property type="entry name" value="FAM234"/>
</dbReference>
<dbReference type="Proteomes" id="UP001501523">
    <property type="component" value="Unassembled WGS sequence"/>
</dbReference>
<keyword evidence="3 6" id="KW-0732">Signal</keyword>
<dbReference type="PANTHER" id="PTHR21419">
    <property type="match status" value="1"/>
</dbReference>
<dbReference type="InterPro" id="IPR028994">
    <property type="entry name" value="Integrin_alpha_N"/>
</dbReference>
<keyword evidence="8" id="KW-1185">Reference proteome</keyword>
<comment type="subcellular location">
    <subcellularLocation>
        <location evidence="1">Membrane</location>
        <topology evidence="1">Single-pass membrane protein</topology>
    </subcellularLocation>
</comment>
<name>A0ABN1IIN1_9GAMM</name>
<evidence type="ECO:0000256" key="6">
    <source>
        <dbReference type="SAM" id="SignalP"/>
    </source>
</evidence>
<feature type="chain" id="PRO_5045390846" description="VCBS repeat-containing protein" evidence="6">
    <location>
        <begin position="24"/>
        <end position="548"/>
    </location>
</feature>
<gene>
    <name evidence="7" type="ORF">GCM10009105_19180</name>
</gene>
<dbReference type="EMBL" id="BAAAEU010000007">
    <property type="protein sequence ID" value="GAA0714534.1"/>
    <property type="molecule type" value="Genomic_DNA"/>
</dbReference>
<feature type="signal peptide" evidence="6">
    <location>
        <begin position="1"/>
        <end position="23"/>
    </location>
</feature>
<evidence type="ECO:0000313" key="8">
    <source>
        <dbReference type="Proteomes" id="UP001501523"/>
    </source>
</evidence>
<comment type="caution">
    <text evidence="7">The sequence shown here is derived from an EMBL/GenBank/DDBJ whole genome shotgun (WGS) entry which is preliminary data.</text>
</comment>
<evidence type="ECO:0000256" key="2">
    <source>
        <dbReference type="ARBA" id="ARBA00022692"/>
    </source>
</evidence>
<reference evidence="7 8" key="1">
    <citation type="journal article" date="2019" name="Int. J. Syst. Evol. Microbiol.">
        <title>The Global Catalogue of Microorganisms (GCM) 10K type strain sequencing project: providing services to taxonomists for standard genome sequencing and annotation.</title>
        <authorList>
            <consortium name="The Broad Institute Genomics Platform"/>
            <consortium name="The Broad Institute Genome Sequencing Center for Infectious Disease"/>
            <person name="Wu L."/>
            <person name="Ma J."/>
        </authorList>
    </citation>
    <scope>NUCLEOTIDE SEQUENCE [LARGE SCALE GENOMIC DNA]</scope>
    <source>
        <strain evidence="7 8">JCM 15421</strain>
    </source>
</reference>
<accession>A0ABN1IIN1</accession>
<dbReference type="Gene3D" id="2.130.10.130">
    <property type="entry name" value="Integrin alpha, N-terminal"/>
    <property type="match status" value="2"/>
</dbReference>
<keyword evidence="4" id="KW-1133">Transmembrane helix</keyword>
<dbReference type="SUPFAM" id="SSF69318">
    <property type="entry name" value="Integrin alpha N-terminal domain"/>
    <property type="match status" value="1"/>
</dbReference>
<evidence type="ECO:0000256" key="4">
    <source>
        <dbReference type="ARBA" id="ARBA00022989"/>
    </source>
</evidence>
<dbReference type="Pfam" id="PF13517">
    <property type="entry name" value="FG-GAP_3"/>
    <property type="match status" value="1"/>
</dbReference>
<evidence type="ECO:0000256" key="5">
    <source>
        <dbReference type="ARBA" id="ARBA00023136"/>
    </source>
</evidence>
<dbReference type="InterPro" id="IPR013517">
    <property type="entry name" value="FG-GAP"/>
</dbReference>
<keyword evidence="5" id="KW-0472">Membrane</keyword>
<evidence type="ECO:0008006" key="9">
    <source>
        <dbReference type="Google" id="ProtNLM"/>
    </source>
</evidence>
<sequence length="548" mass="58221">MSDSVLKWALCLLLLACAGFARADAFPCPWRTNPACPPGFPVEFKGADLKGATIPADVGRVQFSSPAVSRLGLINDRFADIVVGTTGGYVVAYHANGTLLWATKVANMEVPTKPAIADIDGDGQPEIVVGAGQNYVNGGGVFVLRHDGTLKCSFTALDQPPKLAQGVYSSPALGHLDATRPNEMQIVFGSWDAHIRALHADCSLWWVKGIPDDVIDTVWPSPALYDLDGDGQLDVIIANDSSQWKLPNGQLTGGQLRAFRGNGIGELPGFPKKLNEVIYSSAAIGDIGHTGHPSIVVGNGRCFDMSTCVPNPQTVTEATYAFDATGTAAPGWPFATPSQSSRTASPALADLDGDGKLETVINTLIKTNDATNDQMGYTHVIRSDGTESPGWPVQPVIPHSCNTDGTGTDTHFGTVASPIVVDLDGDGVPEIALASGFEIVVWNRAGQQLTETHVDRCTLGTPNPAVWQLQSNYSIFSTPTAADLFGDGHIELVVGSASNSTAQFGALYVWTFPNSKATLANMPWTQFRSDARNTGVYFQDLIFRNGFD</sequence>
<evidence type="ECO:0000256" key="1">
    <source>
        <dbReference type="ARBA" id="ARBA00004167"/>
    </source>
</evidence>